<evidence type="ECO:0000313" key="3">
    <source>
        <dbReference type="Proteomes" id="UP000663586"/>
    </source>
</evidence>
<accession>A0A897N1L9</accession>
<protein>
    <submittedName>
        <fullName evidence="2">Uncharacterized protein</fullName>
    </submittedName>
</protein>
<dbReference type="Pfam" id="PF20127">
    <property type="entry name" value="DUF6517"/>
    <property type="match status" value="1"/>
</dbReference>
<dbReference type="Proteomes" id="UP000663586">
    <property type="component" value="Chromosome"/>
</dbReference>
<dbReference type="InterPro" id="IPR045396">
    <property type="entry name" value="DUF6517"/>
</dbReference>
<evidence type="ECO:0000313" key="2">
    <source>
        <dbReference type="EMBL" id="QSG04226.1"/>
    </source>
</evidence>
<evidence type="ECO:0000256" key="1">
    <source>
        <dbReference type="SAM" id="MobiDB-lite"/>
    </source>
</evidence>
<name>A0A897N1L9_9EURY</name>
<proteinExistence type="predicted"/>
<gene>
    <name evidence="2" type="ORF">AArcS_3039</name>
</gene>
<feature type="region of interest" description="Disordered" evidence="1">
    <location>
        <begin position="1"/>
        <end position="23"/>
    </location>
</feature>
<dbReference type="EMBL" id="CP064786">
    <property type="protein sequence ID" value="QSG04226.1"/>
    <property type="molecule type" value="Genomic_DNA"/>
</dbReference>
<sequence>MPGYHSAIGPQSIHTSGTTIPPMNSQRRRLLAVSGGALTGGLAGCLGFINRNEDLEFSSSPGSVSQDALDSTGYGEHEIEEAPVEETFEVAGQSRTVRLTNWHAQYDRAVDLQLLDRFQGAVFSVFSTPKFEIAGRSINPIDRWDTDRIVGMVQDRYEGLADLRRTGEYTTPMLGAEPTITEYEGRADITGTGVTIDLQLHVSGAVDHGDDFLLGLAVYPDDLPGEDDAVRTLYDGIEHEG</sequence>
<keyword evidence="3" id="KW-1185">Reference proteome</keyword>
<dbReference type="AlphaFoldDB" id="A0A897N1L9"/>
<dbReference type="KEGG" id="hara:AArcS_3039"/>
<reference evidence="2" key="1">
    <citation type="submission" date="2020-11" db="EMBL/GenBank/DDBJ databases">
        <title>Carbohydrate-dependent, anaerobic sulfur respiration: A novel catabolism in halophilic archaea.</title>
        <authorList>
            <person name="Sorokin D.Y."/>
            <person name="Messina E."/>
            <person name="Smedile F."/>
            <person name="La Cono V."/>
            <person name="Hallsworth J.E."/>
            <person name="Yakimov M.M."/>
        </authorList>
    </citation>
    <scope>NUCLEOTIDE SEQUENCE</scope>
    <source>
        <strain evidence="2">AArc-S</strain>
    </source>
</reference>
<organism evidence="2 3">
    <name type="scientific">Natranaeroarchaeum sulfidigenes</name>
    <dbReference type="NCBI Taxonomy" id="2784880"/>
    <lineage>
        <taxon>Archaea</taxon>
        <taxon>Methanobacteriati</taxon>
        <taxon>Methanobacteriota</taxon>
        <taxon>Stenosarchaea group</taxon>
        <taxon>Halobacteria</taxon>
        <taxon>Halobacteriales</taxon>
        <taxon>Natronoarchaeaceae</taxon>
        <taxon>Natranaeroarchaeum</taxon>
    </lineage>
</organism>
<feature type="compositionally biased region" description="Polar residues" evidence="1">
    <location>
        <begin position="12"/>
        <end position="23"/>
    </location>
</feature>